<organism evidence="3 4">
    <name type="scientific">Tetrabaena socialis</name>
    <dbReference type="NCBI Taxonomy" id="47790"/>
    <lineage>
        <taxon>Eukaryota</taxon>
        <taxon>Viridiplantae</taxon>
        <taxon>Chlorophyta</taxon>
        <taxon>core chlorophytes</taxon>
        <taxon>Chlorophyceae</taxon>
        <taxon>CS clade</taxon>
        <taxon>Chlamydomonadales</taxon>
        <taxon>Tetrabaenaceae</taxon>
        <taxon>Tetrabaena</taxon>
    </lineage>
</organism>
<evidence type="ECO:0000259" key="2">
    <source>
        <dbReference type="Pfam" id="PF07452"/>
    </source>
</evidence>
<dbReference type="AlphaFoldDB" id="A0A2J8AJP2"/>
<comment type="caution">
    <text evidence="3">The sequence shown here is derived from an EMBL/GenBank/DDBJ whole genome shotgun (WGS) entry which is preliminary data.</text>
</comment>
<gene>
    <name evidence="3" type="ORF">TSOC_000299</name>
</gene>
<evidence type="ECO:0000256" key="1">
    <source>
        <dbReference type="SAM" id="SignalP"/>
    </source>
</evidence>
<evidence type="ECO:0000313" key="3">
    <source>
        <dbReference type="EMBL" id="PNH12730.1"/>
    </source>
</evidence>
<evidence type="ECO:0000313" key="4">
    <source>
        <dbReference type="Proteomes" id="UP000236333"/>
    </source>
</evidence>
<dbReference type="EMBL" id="PGGS01000004">
    <property type="protein sequence ID" value="PNH12730.1"/>
    <property type="molecule type" value="Genomic_DNA"/>
</dbReference>
<feature type="chain" id="PRO_5014375363" description="CHRD domain-containing protein" evidence="1">
    <location>
        <begin position="22"/>
        <end position="188"/>
    </location>
</feature>
<keyword evidence="1" id="KW-0732">Signal</keyword>
<accession>A0A2J8AJP2</accession>
<sequence length="188" mass="19340">MKPAVVVALLALCLLACAADAKKGPKFPPAPKGSVVAMASIGPTGTIKSNGKGTVRLVLGNSSFPHGLDVVLTGALGNITMAHIHMGNSTSSGPVRLPVLPWLVAPPLAAINPALSYKGSLNFMVPFNSTHIAAFSGVPNVTAEASEATFRQYLSQGLLYFNVHTTAYPGGEIRGNFACASKECAPVK</sequence>
<name>A0A2J8AJP2_9CHLO</name>
<proteinExistence type="predicted"/>
<feature type="signal peptide" evidence="1">
    <location>
        <begin position="1"/>
        <end position="21"/>
    </location>
</feature>
<keyword evidence="4" id="KW-1185">Reference proteome</keyword>
<dbReference type="OrthoDB" id="515402at2759"/>
<dbReference type="Pfam" id="PF07452">
    <property type="entry name" value="CHRD"/>
    <property type="match status" value="1"/>
</dbReference>
<feature type="domain" description="CHRD" evidence="2">
    <location>
        <begin position="68"/>
        <end position="176"/>
    </location>
</feature>
<protein>
    <recommendedName>
        <fullName evidence="2">CHRD domain-containing protein</fullName>
    </recommendedName>
</protein>
<dbReference type="Proteomes" id="UP000236333">
    <property type="component" value="Unassembled WGS sequence"/>
</dbReference>
<dbReference type="InterPro" id="IPR010895">
    <property type="entry name" value="CHRD"/>
</dbReference>
<reference evidence="3 4" key="1">
    <citation type="journal article" date="2017" name="Mol. Biol. Evol.">
        <title>The 4-celled Tetrabaena socialis nuclear genome reveals the essential components for genetic control of cell number at the origin of multicellularity in the volvocine lineage.</title>
        <authorList>
            <person name="Featherston J."/>
            <person name="Arakaki Y."/>
            <person name="Hanschen E.R."/>
            <person name="Ferris P.J."/>
            <person name="Michod R.E."/>
            <person name="Olson B.J.S.C."/>
            <person name="Nozaki H."/>
            <person name="Durand P.M."/>
        </authorList>
    </citation>
    <scope>NUCLEOTIDE SEQUENCE [LARGE SCALE GENOMIC DNA]</scope>
    <source>
        <strain evidence="3 4">NIES-571</strain>
    </source>
</reference>